<keyword evidence="7" id="KW-1133">Transmembrane helix</keyword>
<evidence type="ECO:0000256" key="3">
    <source>
        <dbReference type="ARBA" id="ARBA00022801"/>
    </source>
</evidence>
<dbReference type="PROSITE" id="PS00136">
    <property type="entry name" value="SUBTILASE_ASP"/>
    <property type="match status" value="1"/>
</dbReference>
<dbReference type="PANTHER" id="PTHR43806">
    <property type="entry name" value="PEPTIDASE S8"/>
    <property type="match status" value="1"/>
</dbReference>
<evidence type="ECO:0000256" key="1">
    <source>
        <dbReference type="ARBA" id="ARBA00011073"/>
    </source>
</evidence>
<feature type="compositionally biased region" description="Low complexity" evidence="6">
    <location>
        <begin position="423"/>
        <end position="442"/>
    </location>
</feature>
<dbReference type="EMBL" id="BAAANS010000008">
    <property type="protein sequence ID" value="GAA2091545.1"/>
    <property type="molecule type" value="Genomic_DNA"/>
</dbReference>
<dbReference type="PROSITE" id="PS51892">
    <property type="entry name" value="SUBTILASE"/>
    <property type="match status" value="1"/>
</dbReference>
<gene>
    <name evidence="10" type="ORF">GCM10009759_16270</name>
</gene>
<keyword evidence="4 5" id="KW-0720">Serine protease</keyword>
<evidence type="ECO:0000256" key="8">
    <source>
        <dbReference type="SAM" id="SignalP"/>
    </source>
</evidence>
<evidence type="ECO:0000256" key="6">
    <source>
        <dbReference type="SAM" id="MobiDB-lite"/>
    </source>
</evidence>
<feature type="transmembrane region" description="Helical" evidence="7">
    <location>
        <begin position="375"/>
        <end position="399"/>
    </location>
</feature>
<keyword evidence="2 5" id="KW-0645">Protease</keyword>
<comment type="similarity">
    <text evidence="1 5">Belongs to the peptidase S8 family.</text>
</comment>
<evidence type="ECO:0000256" key="2">
    <source>
        <dbReference type="ARBA" id="ARBA00022670"/>
    </source>
</evidence>
<feature type="compositionally biased region" description="Gly residues" evidence="6">
    <location>
        <begin position="346"/>
        <end position="361"/>
    </location>
</feature>
<organism evidence="10 11">
    <name type="scientific">Kitasatospora saccharophila</name>
    <dbReference type="NCBI Taxonomy" id="407973"/>
    <lineage>
        <taxon>Bacteria</taxon>
        <taxon>Bacillati</taxon>
        <taxon>Actinomycetota</taxon>
        <taxon>Actinomycetes</taxon>
        <taxon>Kitasatosporales</taxon>
        <taxon>Streptomycetaceae</taxon>
        <taxon>Kitasatospora</taxon>
    </lineage>
</organism>
<keyword evidence="8" id="KW-0732">Signal</keyword>
<keyword evidence="7" id="KW-0472">Membrane</keyword>
<dbReference type="PRINTS" id="PR00723">
    <property type="entry name" value="SUBTILISIN"/>
</dbReference>
<evidence type="ECO:0000256" key="5">
    <source>
        <dbReference type="PROSITE-ProRule" id="PRU01240"/>
    </source>
</evidence>
<comment type="caution">
    <text evidence="10">The sequence shown here is derived from an EMBL/GenBank/DDBJ whole genome shotgun (WGS) entry which is preliminary data.</text>
</comment>
<evidence type="ECO:0000256" key="4">
    <source>
        <dbReference type="ARBA" id="ARBA00022825"/>
    </source>
</evidence>
<dbReference type="SUPFAM" id="SSF52743">
    <property type="entry name" value="Subtilisin-like"/>
    <property type="match status" value="1"/>
</dbReference>
<feature type="signal peptide" evidence="8">
    <location>
        <begin position="1"/>
        <end position="22"/>
    </location>
</feature>
<feature type="chain" id="PRO_5046571492" description="Peptidase S8/S53 domain-containing protein" evidence="8">
    <location>
        <begin position="23"/>
        <end position="468"/>
    </location>
</feature>
<accession>A0ABN2WH48</accession>
<evidence type="ECO:0000313" key="10">
    <source>
        <dbReference type="EMBL" id="GAA2091545.1"/>
    </source>
</evidence>
<dbReference type="Pfam" id="PF00082">
    <property type="entry name" value="Peptidase_S8"/>
    <property type="match status" value="1"/>
</dbReference>
<dbReference type="Proteomes" id="UP001500897">
    <property type="component" value="Unassembled WGS sequence"/>
</dbReference>
<dbReference type="RefSeq" id="WP_344551207.1">
    <property type="nucleotide sequence ID" value="NZ_BAAANS010000008.1"/>
</dbReference>
<feature type="active site" description="Charge relay system" evidence="5">
    <location>
        <position position="251"/>
    </location>
</feature>
<sequence length="468" mass="46407">MRLTRLAGALGATALTAGTLFAGAPTASADQVRDAEWQNAYFGMDKAWSVSKGDGVIVALIDSGVDATHPDLAGSVLPGYDQSGRGANTNPTEFHGTVMASLIAGHGHGTGEGIMGIAPEAKILPIYKGTASGADMVPAGIKWAVDQGAKVINLSLAGAGRPGSDAKLTDAVAYAAQHDVLLIAGTGNDGIAVASPANEPGVLAVGAVDKAETVWERSNYGSQVLITAPGTDIVGAGTCSGSHYCVADGTSNSTALVSGAAALVRAKFPNLTAGQVAERLVKSAKVPGALQGAKLPDQHYGYGILSPYDALTKNIPTGSKQGPLGGPYAKASGGGGEATSAATSGAGAGSGDSGAGTGNGDSGLQEMAKDDGPGAGLLIAAGGAVVVVLAVIVIVVLAAKSRRRSAAVPMQGQPPYGAPPNWPGGQQQYGQQPGYSQQYGGQAPPPGYPPQPNSYQNPYGSDGGQSQR</sequence>
<feature type="region of interest" description="Disordered" evidence="6">
    <location>
        <begin position="316"/>
        <end position="368"/>
    </location>
</feature>
<dbReference type="InterPro" id="IPR036852">
    <property type="entry name" value="Peptidase_S8/S53_dom_sf"/>
</dbReference>
<name>A0ABN2WH48_9ACTN</name>
<evidence type="ECO:0000256" key="7">
    <source>
        <dbReference type="SAM" id="Phobius"/>
    </source>
</evidence>
<reference evidence="10 11" key="1">
    <citation type="journal article" date="2019" name="Int. J. Syst. Evol. Microbiol.">
        <title>The Global Catalogue of Microorganisms (GCM) 10K type strain sequencing project: providing services to taxonomists for standard genome sequencing and annotation.</title>
        <authorList>
            <consortium name="The Broad Institute Genomics Platform"/>
            <consortium name="The Broad Institute Genome Sequencing Center for Infectious Disease"/>
            <person name="Wu L."/>
            <person name="Ma J."/>
        </authorList>
    </citation>
    <scope>NUCLEOTIDE SEQUENCE [LARGE SCALE GENOMIC DNA]</scope>
    <source>
        <strain evidence="10 11">JCM 14559</strain>
    </source>
</reference>
<keyword evidence="11" id="KW-1185">Reference proteome</keyword>
<dbReference type="PANTHER" id="PTHR43806:SF11">
    <property type="entry name" value="CEREVISIN-RELATED"/>
    <property type="match status" value="1"/>
</dbReference>
<feature type="region of interest" description="Disordered" evidence="6">
    <location>
        <begin position="404"/>
        <end position="468"/>
    </location>
</feature>
<dbReference type="InterPro" id="IPR015500">
    <property type="entry name" value="Peptidase_S8_subtilisin-rel"/>
</dbReference>
<feature type="compositionally biased region" description="Pro residues" evidence="6">
    <location>
        <begin position="443"/>
        <end position="452"/>
    </location>
</feature>
<keyword evidence="7" id="KW-0812">Transmembrane</keyword>
<feature type="domain" description="Peptidase S8/S53" evidence="9">
    <location>
        <begin position="53"/>
        <end position="303"/>
    </location>
</feature>
<dbReference type="InterPro" id="IPR050131">
    <property type="entry name" value="Peptidase_S8_subtilisin-like"/>
</dbReference>
<feature type="active site" description="Charge relay system" evidence="5">
    <location>
        <position position="95"/>
    </location>
</feature>
<evidence type="ECO:0000313" key="11">
    <source>
        <dbReference type="Proteomes" id="UP001500897"/>
    </source>
</evidence>
<evidence type="ECO:0000259" key="9">
    <source>
        <dbReference type="Pfam" id="PF00082"/>
    </source>
</evidence>
<protein>
    <recommendedName>
        <fullName evidence="9">Peptidase S8/S53 domain-containing protein</fullName>
    </recommendedName>
</protein>
<keyword evidence="3 5" id="KW-0378">Hydrolase</keyword>
<proteinExistence type="inferred from homology"/>
<feature type="active site" description="Charge relay system" evidence="5">
    <location>
        <position position="62"/>
    </location>
</feature>
<dbReference type="InterPro" id="IPR000209">
    <property type="entry name" value="Peptidase_S8/S53_dom"/>
</dbReference>
<dbReference type="InterPro" id="IPR023827">
    <property type="entry name" value="Peptidase_S8_Asp-AS"/>
</dbReference>
<dbReference type="Gene3D" id="3.40.50.200">
    <property type="entry name" value="Peptidase S8/S53 domain"/>
    <property type="match status" value="1"/>
</dbReference>